<protein>
    <recommendedName>
        <fullName evidence="3">EthD domain-containing protein</fullName>
    </recommendedName>
</protein>
<comment type="caution">
    <text evidence="1">The sequence shown here is derived from an EMBL/GenBank/DDBJ whole genome shotgun (WGS) entry which is preliminary data.</text>
</comment>
<sequence>MRADRLARRPVLPRRSWKFCAIITVFRRATRRAATGNSDAGRRCGPGPSLHPFEYDQLRTVHIEALVEYPDSEAAKAWTDHFAYGRAVRHDAIYFLSANTRLTVFASDVVLLDME</sequence>
<evidence type="ECO:0000313" key="2">
    <source>
        <dbReference type="Proteomes" id="UP000610594"/>
    </source>
</evidence>
<dbReference type="Proteomes" id="UP000610594">
    <property type="component" value="Unassembled WGS sequence"/>
</dbReference>
<evidence type="ECO:0008006" key="3">
    <source>
        <dbReference type="Google" id="ProtNLM"/>
    </source>
</evidence>
<reference evidence="1 2" key="1">
    <citation type="submission" date="2019-10" db="EMBL/GenBank/DDBJ databases">
        <title>Taxonomy of Antarctic Massilia spp.: description of Massilia rubra sp. nov., Massilia aquatica sp. nov., Massilia mucilaginosa sp. nov., Massilia frigida sp. nov. isolated from streams, lakes and regoliths.</title>
        <authorList>
            <person name="Holochova P."/>
            <person name="Sedlacek I."/>
            <person name="Kralova S."/>
            <person name="Maslanova I."/>
            <person name="Busse H.-J."/>
            <person name="Stankova E."/>
            <person name="Vrbovska V."/>
            <person name="Kovarovic V."/>
            <person name="Bartak M."/>
            <person name="Svec P."/>
            <person name="Pantucek R."/>
        </authorList>
    </citation>
    <scope>NUCLEOTIDE SEQUENCE [LARGE SCALE GENOMIC DNA]</scope>
    <source>
        <strain evidence="1 2">CCM 8694</strain>
    </source>
</reference>
<name>A0ABX0MUQ5_9BURK</name>
<gene>
    <name evidence="1" type="ORF">F1735_04595</name>
</gene>
<evidence type="ECO:0000313" key="1">
    <source>
        <dbReference type="EMBL" id="NHZ61584.1"/>
    </source>
</evidence>
<keyword evidence="2" id="KW-1185">Reference proteome</keyword>
<accession>A0ABX0MUQ5</accession>
<dbReference type="EMBL" id="WHJF01000008">
    <property type="protein sequence ID" value="NHZ61584.1"/>
    <property type="molecule type" value="Genomic_DNA"/>
</dbReference>
<proteinExistence type="predicted"/>
<organism evidence="1 2">
    <name type="scientific">Massilia genomosp. 1</name>
    <dbReference type="NCBI Taxonomy" id="2609280"/>
    <lineage>
        <taxon>Bacteria</taxon>
        <taxon>Pseudomonadati</taxon>
        <taxon>Pseudomonadota</taxon>
        <taxon>Betaproteobacteria</taxon>
        <taxon>Burkholderiales</taxon>
        <taxon>Oxalobacteraceae</taxon>
        <taxon>Telluria group</taxon>
        <taxon>Massilia</taxon>
    </lineage>
</organism>
<dbReference type="RefSeq" id="WP_167235832.1">
    <property type="nucleotide sequence ID" value="NZ_WHJF01000008.1"/>
</dbReference>